<reference evidence="3 4" key="1">
    <citation type="journal article" date="2016" name="PLoS ONE">
        <title>Complete Genome Sequence and Comparative Genomics of a Novel Myxobacterium Myxococcus hansupus.</title>
        <authorList>
            <person name="Sharma G."/>
            <person name="Narwani T."/>
            <person name="Subramanian S."/>
        </authorList>
    </citation>
    <scope>NUCLEOTIDE SEQUENCE [LARGE SCALE GENOMIC DNA]</scope>
    <source>
        <strain evidence="4">mixupus</strain>
    </source>
</reference>
<dbReference type="AlphaFoldDB" id="A0A0H4XKW0"/>
<gene>
    <name evidence="3" type="ORF">A176_005799</name>
</gene>
<dbReference type="SUPFAM" id="SSF48452">
    <property type="entry name" value="TPR-like"/>
    <property type="match status" value="2"/>
</dbReference>
<dbReference type="KEGG" id="mym:A176_005799"/>
<evidence type="ECO:0000259" key="2">
    <source>
        <dbReference type="Pfam" id="PF12970"/>
    </source>
</evidence>
<dbReference type="Pfam" id="PF12970">
    <property type="entry name" value="DUF3858"/>
    <property type="match status" value="1"/>
</dbReference>
<organism evidence="3 4">
    <name type="scientific">Pseudomyxococcus hansupus</name>
    <dbReference type="NCBI Taxonomy" id="1297742"/>
    <lineage>
        <taxon>Bacteria</taxon>
        <taxon>Pseudomonadati</taxon>
        <taxon>Myxococcota</taxon>
        <taxon>Myxococcia</taxon>
        <taxon>Myxococcales</taxon>
        <taxon>Cystobacterineae</taxon>
        <taxon>Myxococcaceae</taxon>
        <taxon>Pseudomyxococcus</taxon>
    </lineage>
</organism>
<keyword evidence="3" id="KW-0131">Cell cycle</keyword>
<dbReference type="PROSITE" id="PS51257">
    <property type="entry name" value="PROKAR_LIPOPROTEIN"/>
    <property type="match status" value="1"/>
</dbReference>
<dbReference type="STRING" id="1297742.A176_005799"/>
<keyword evidence="1" id="KW-0732">Signal</keyword>
<sequence length="1259" mass="134692">MRTFRSRFAALALAATLTGCSHSASTATPRVLEIAAERAQKGTQEARTLAFAGFHALLVAGDATLAQQRFDDAIARDAGDVYALAGQSLMARRAGRPDRALAASLEVAARAPKHPLATIAARHVLESVGTSRALDDDILQGVDRALAAGATGETAYLLRGARMSVAVVRGEAQARDAAMLELGGVNQVSLAGPFSPYHLLAWDESTPIHQNGSLAGPFTGAFGPLPVRTLESPDGRMDLTGEPGPGDNYVQAFDAEVTEPGLYVARTVSGTSHQVALNGAPLMERRAWQRATSTVTARAVQLGAGKHRFLVRQLKGSTSGLLTFALLRVDGRPSAVRFTPATGPAPKTWGGKAEASDETPGVFATAESVKTALHAEAGELLAVVLAVRDGLQRDADGARRLMASVEANTPTLLWLRAEVASADRTVPSKVARGRATRDLEALLAKDSGNVAALLLRAELFLDEGQPAPAMDVLKTASEVAQPAGHPVFMLRARAALALEVEALAEESLAAALEAQPGLCEALALQYNLSRRRDAAERGDKLLTALEGCPARTVRQADHARTRGDTEAAAKLYAELLGRDPSSISLGNTLANLYVSKRRFDDATAVLQKLAAVWPRNAELVKRMADVREYAGQPAEALALRERALAMEGDDLSLRRAVERAKTGRELLQEHAVDGREAIRAYEAEPMSGGSAAAFVLDAAAVRVYPDGSIVNRIHTVQKALEQSGVQEIAEVNVPRGAQVLALRTLKADGRVLEPENIEGKDTVSLPGVAVGDYVEVEYLLAEPPRGPAQPGFTASAFYFQIANQPNAWVTYTVVAPKGVGMKVDAHGMKAPEPKVTGDVEVFHFETRRVPPFIPEPDAPPSANEYLPFVIVGAGTTGNEGLVKLYGDAFQDRWQRTAEVDAFARKAAEGKTGLDAVKALHAAVMSRFSGRDASLSQTAASTVAQDRGSRLTVMKAGLEALGIPSRVVAVRTFNTDPAPYTFPFDSLLPYAALRVEVPGSEPVWVDTSVRYGPFGELPELAMGGLEAWLLPEPGRPLQRVQTPAMKELPGKDVKLTLKLAEDGTLSGQGEETYSGFEAAQISEAFNQLSAESRNQALQGAVARYFGGASLSSVKLENQEKVGAPFVLRYEFTVPRFGRAEGSKRMAMGPLTFPAQLGRRFVQLSTRRTPLYVDTTEASSMQVTLTLPKGWKLEDPQAEIQAKNPFGRFSRSEKQDGDTLRVTESLRLPRNRIAPNQYEVFAGFTGDVDLIQTRELVLVKP</sequence>
<protein>
    <submittedName>
        <fullName evidence="3">Cell division protein FtsK</fullName>
    </submittedName>
</protein>
<accession>A0A0H4XKW0</accession>
<evidence type="ECO:0000256" key="1">
    <source>
        <dbReference type="SAM" id="SignalP"/>
    </source>
</evidence>
<dbReference type="InterPro" id="IPR011990">
    <property type="entry name" value="TPR-like_helical_dom_sf"/>
</dbReference>
<keyword evidence="3" id="KW-0132">Cell division</keyword>
<dbReference type="EMBL" id="CP012109">
    <property type="protein sequence ID" value="AKQ68887.1"/>
    <property type="molecule type" value="Genomic_DNA"/>
</dbReference>
<dbReference type="eggNOG" id="COG0457">
    <property type="taxonomic scope" value="Bacteria"/>
</dbReference>
<keyword evidence="4" id="KW-1185">Reference proteome</keyword>
<dbReference type="OrthoDB" id="5476519at2"/>
<dbReference type="InterPro" id="IPR024544">
    <property type="entry name" value="DUF3858"/>
</dbReference>
<dbReference type="GO" id="GO:0051301">
    <property type="term" value="P:cell division"/>
    <property type="evidence" value="ECO:0007669"/>
    <property type="project" value="UniProtKB-KW"/>
</dbReference>
<dbReference type="Pfam" id="PF14559">
    <property type="entry name" value="TPR_19"/>
    <property type="match status" value="1"/>
</dbReference>
<dbReference type="RefSeq" id="WP_002635222.1">
    <property type="nucleotide sequence ID" value="NZ_CP012109.1"/>
</dbReference>
<dbReference type="Gene3D" id="2.60.120.1130">
    <property type="match status" value="1"/>
</dbReference>
<evidence type="ECO:0000313" key="4">
    <source>
        <dbReference type="Proteomes" id="UP000009026"/>
    </source>
</evidence>
<proteinExistence type="predicted"/>
<dbReference type="Proteomes" id="UP000009026">
    <property type="component" value="Chromosome"/>
</dbReference>
<feature type="chain" id="PRO_5005213676" evidence="1">
    <location>
        <begin position="27"/>
        <end position="1259"/>
    </location>
</feature>
<evidence type="ECO:0000313" key="3">
    <source>
        <dbReference type="EMBL" id="AKQ68887.1"/>
    </source>
</evidence>
<dbReference type="PATRIC" id="fig|1297742.4.peg.5895"/>
<dbReference type="Gene3D" id="2.60.40.3140">
    <property type="match status" value="1"/>
</dbReference>
<dbReference type="Gene3D" id="1.25.40.10">
    <property type="entry name" value="Tetratricopeptide repeat domain"/>
    <property type="match status" value="1"/>
</dbReference>
<feature type="signal peptide" evidence="1">
    <location>
        <begin position="1"/>
        <end position="26"/>
    </location>
</feature>
<feature type="domain" description="DUF3858" evidence="2">
    <location>
        <begin position="1163"/>
        <end position="1239"/>
    </location>
</feature>
<name>A0A0H4XKW0_9BACT</name>